<dbReference type="EMBL" id="RIBY02002012">
    <property type="protein sequence ID" value="KAH9826241.1"/>
    <property type="molecule type" value="Genomic_DNA"/>
</dbReference>
<feature type="region of interest" description="Disordered" evidence="1">
    <location>
        <begin position="108"/>
        <end position="128"/>
    </location>
</feature>
<reference evidence="2 3" key="1">
    <citation type="journal article" date="2018" name="IMA Fungus">
        <title>IMA Genome-F 10: Nine draft genome sequences of Claviceps purpurea s.lat., including C. arundinis, C. humidiphila, and C. cf. spartinae, pseudomolecules for the pitch canker pathogen Fusarium circinatum, draft genome of Davidsoniella eucalypti, Grosmannia galeiformis, Quambalaria eucalypti, and Teratosphaeria destructans.</title>
        <authorList>
            <person name="Wingfield B.D."/>
            <person name="Liu M."/>
            <person name="Nguyen H.D."/>
            <person name="Lane F.A."/>
            <person name="Morgan S.W."/>
            <person name="De Vos L."/>
            <person name="Wilken P.M."/>
            <person name="Duong T.A."/>
            <person name="Aylward J."/>
            <person name="Coetzee M.P."/>
            <person name="Dadej K."/>
            <person name="De Beer Z.W."/>
            <person name="Findlay W."/>
            <person name="Havenga M."/>
            <person name="Kolarik M."/>
            <person name="Menzies J.G."/>
            <person name="Naidoo K."/>
            <person name="Pochopski O."/>
            <person name="Shoukouhi P."/>
            <person name="Santana Q.C."/>
            <person name="Seifert K.A."/>
            <person name="Soal N."/>
            <person name="Steenkamp E.T."/>
            <person name="Tatham C.T."/>
            <person name="van der Nest M.A."/>
            <person name="Wingfield M.J."/>
        </authorList>
    </citation>
    <scope>NUCLEOTIDE SEQUENCE [LARGE SCALE GENOMIC DNA]</scope>
    <source>
        <strain evidence="2">CMW44962</strain>
    </source>
</reference>
<evidence type="ECO:0000313" key="2">
    <source>
        <dbReference type="EMBL" id="KAH9826241.1"/>
    </source>
</evidence>
<comment type="caution">
    <text evidence="2">The sequence shown here is derived from an EMBL/GenBank/DDBJ whole genome shotgun (WGS) entry which is preliminary data.</text>
</comment>
<gene>
    <name evidence="2" type="ORF">Tdes44962_MAKER03625</name>
</gene>
<evidence type="ECO:0000256" key="1">
    <source>
        <dbReference type="SAM" id="MobiDB-lite"/>
    </source>
</evidence>
<evidence type="ECO:0000313" key="3">
    <source>
        <dbReference type="Proteomes" id="UP001138500"/>
    </source>
</evidence>
<dbReference type="Proteomes" id="UP001138500">
    <property type="component" value="Unassembled WGS sequence"/>
</dbReference>
<reference evidence="2 3" key="2">
    <citation type="journal article" date="2021" name="Curr. Genet.">
        <title>Genetic response to nitrogen starvation in the aggressive Eucalyptus foliar pathogen Teratosphaeria destructans.</title>
        <authorList>
            <person name="Havenga M."/>
            <person name="Wingfield B.D."/>
            <person name="Wingfield M.J."/>
            <person name="Dreyer L.L."/>
            <person name="Roets F."/>
            <person name="Aylward J."/>
        </authorList>
    </citation>
    <scope>NUCLEOTIDE SEQUENCE [LARGE SCALE GENOMIC DNA]</scope>
    <source>
        <strain evidence="2">CMW44962</strain>
    </source>
</reference>
<name>A0A9W7SPL5_9PEZI</name>
<keyword evidence="3" id="KW-1185">Reference proteome</keyword>
<protein>
    <submittedName>
        <fullName evidence="2">Uncharacterized protein</fullName>
    </submittedName>
</protein>
<dbReference type="AlphaFoldDB" id="A0A9W7SPL5"/>
<organism evidence="2 3">
    <name type="scientific">Teratosphaeria destructans</name>
    <dbReference type="NCBI Taxonomy" id="418781"/>
    <lineage>
        <taxon>Eukaryota</taxon>
        <taxon>Fungi</taxon>
        <taxon>Dikarya</taxon>
        <taxon>Ascomycota</taxon>
        <taxon>Pezizomycotina</taxon>
        <taxon>Dothideomycetes</taxon>
        <taxon>Dothideomycetidae</taxon>
        <taxon>Mycosphaerellales</taxon>
        <taxon>Teratosphaeriaceae</taxon>
        <taxon>Teratosphaeria</taxon>
    </lineage>
</organism>
<accession>A0A9W7SPL5</accession>
<feature type="region of interest" description="Disordered" evidence="1">
    <location>
        <begin position="183"/>
        <end position="223"/>
    </location>
</feature>
<sequence length="385" mass="41567">MAFFDHLVKDAAKFVNSKREASRIAALPDVTDDAVVRPSRSNRKASHKKASCQKFDSPVTALTQAKNRLAELQAIDLSGKSANAIKRHKGRLSQARKALAAAQVALYESLPEEEEEEEQEEDGDDHEKVGMVESAGDTALTVRQNAGQDEEQKSHVAKTVDGQHSPAGSHAVVHEPGWTLAISPPRRAQKPERPYQVPTEESETFVIGGTSGETPSKRSQPAIPGISAPETSPNAVAAIDDCPPVVANASTTSLESLLSSDQVVDDANPSPAVTDITTPVPVSEHDDSGVLDIEDEPLTYAELKDFTLNALQRMQQSSPLWPETKKLLWHILGQDQFYGLGGTDYTYRQMFAMLGRDVLGVNTEENEVALRGQDGDVRSKGAGGQ</sequence>
<feature type="compositionally biased region" description="Acidic residues" evidence="1">
    <location>
        <begin position="110"/>
        <end position="124"/>
    </location>
</feature>
<dbReference type="OrthoDB" id="10492423at2759"/>
<proteinExistence type="predicted"/>